<sequence>MIAAFTSRRSSVSTFRYAVLPRKRAGESAGYWRRFVLRGKGETESSRECKGSSSKQPHNYCVTVALGGKASISVRPTVFSPSRTAINSFGTRTSISTWLFHRNMKRPSVRNFPRVCTRTRRE</sequence>
<accession>A0AAW2GY13</accession>
<protein>
    <submittedName>
        <fullName evidence="1">Uncharacterized protein</fullName>
    </submittedName>
</protein>
<name>A0AAW2GY13_9HYME</name>
<dbReference type="Proteomes" id="UP001430953">
    <property type="component" value="Unassembled WGS sequence"/>
</dbReference>
<comment type="caution">
    <text evidence="1">The sequence shown here is derived from an EMBL/GenBank/DDBJ whole genome shotgun (WGS) entry which is preliminary data.</text>
</comment>
<dbReference type="EMBL" id="JADYXP020000001">
    <property type="protein sequence ID" value="KAL0132188.1"/>
    <property type="molecule type" value="Genomic_DNA"/>
</dbReference>
<reference evidence="1 2" key="1">
    <citation type="submission" date="2023-03" db="EMBL/GenBank/DDBJ databases">
        <title>High recombination rates correlate with genetic variation in Cardiocondyla obscurior ants.</title>
        <authorList>
            <person name="Errbii M."/>
        </authorList>
    </citation>
    <scope>NUCLEOTIDE SEQUENCE [LARGE SCALE GENOMIC DNA]</scope>
    <source>
        <strain evidence="1">Alpha-2009</strain>
        <tissue evidence="1">Whole body</tissue>
    </source>
</reference>
<gene>
    <name evidence="1" type="ORF">PUN28_000160</name>
</gene>
<organism evidence="1 2">
    <name type="scientific">Cardiocondyla obscurior</name>
    <dbReference type="NCBI Taxonomy" id="286306"/>
    <lineage>
        <taxon>Eukaryota</taxon>
        <taxon>Metazoa</taxon>
        <taxon>Ecdysozoa</taxon>
        <taxon>Arthropoda</taxon>
        <taxon>Hexapoda</taxon>
        <taxon>Insecta</taxon>
        <taxon>Pterygota</taxon>
        <taxon>Neoptera</taxon>
        <taxon>Endopterygota</taxon>
        <taxon>Hymenoptera</taxon>
        <taxon>Apocrita</taxon>
        <taxon>Aculeata</taxon>
        <taxon>Formicoidea</taxon>
        <taxon>Formicidae</taxon>
        <taxon>Myrmicinae</taxon>
        <taxon>Cardiocondyla</taxon>
    </lineage>
</organism>
<keyword evidence="2" id="KW-1185">Reference proteome</keyword>
<evidence type="ECO:0000313" key="1">
    <source>
        <dbReference type="EMBL" id="KAL0132188.1"/>
    </source>
</evidence>
<evidence type="ECO:0000313" key="2">
    <source>
        <dbReference type="Proteomes" id="UP001430953"/>
    </source>
</evidence>
<dbReference type="AlphaFoldDB" id="A0AAW2GY13"/>
<proteinExistence type="predicted"/>